<dbReference type="PANTHER" id="PTHR43643:SF3">
    <property type="entry name" value="HISTIDINOL-PHOSPHATE AMINOTRANSFERASE"/>
    <property type="match status" value="1"/>
</dbReference>
<dbReference type="AlphaFoldDB" id="A0A1B2AAU4"/>
<dbReference type="Pfam" id="PF00155">
    <property type="entry name" value="Aminotran_1_2"/>
    <property type="match status" value="1"/>
</dbReference>
<dbReference type="InterPro" id="IPR005861">
    <property type="entry name" value="HisP_aminotrans"/>
</dbReference>
<dbReference type="KEGG" id="ado:A6F68_00751"/>
<dbReference type="PANTHER" id="PTHR43643">
    <property type="entry name" value="HISTIDINOL-PHOSPHATE AMINOTRANSFERASE 2"/>
    <property type="match status" value="1"/>
</dbReference>
<evidence type="ECO:0000256" key="5">
    <source>
        <dbReference type="ARBA" id="ARBA00022576"/>
    </source>
</evidence>
<keyword evidence="5 9" id="KW-0032">Aminotransferase</keyword>
<evidence type="ECO:0000313" key="11">
    <source>
        <dbReference type="EMBL" id="ANY19280.1"/>
    </source>
</evidence>
<dbReference type="EMBL" id="CP016591">
    <property type="protein sequence ID" value="ANY19280.1"/>
    <property type="molecule type" value="Genomic_DNA"/>
</dbReference>
<name>A0A1B2AAU4_9SPHN</name>
<evidence type="ECO:0000256" key="3">
    <source>
        <dbReference type="ARBA" id="ARBA00007970"/>
    </source>
</evidence>
<evidence type="ECO:0000256" key="7">
    <source>
        <dbReference type="ARBA" id="ARBA00022898"/>
    </source>
</evidence>
<comment type="catalytic activity">
    <reaction evidence="8 9">
        <text>L-histidinol phosphate + 2-oxoglutarate = 3-(imidazol-4-yl)-2-oxopropyl phosphate + L-glutamate</text>
        <dbReference type="Rhea" id="RHEA:23744"/>
        <dbReference type="ChEBI" id="CHEBI:16810"/>
        <dbReference type="ChEBI" id="CHEBI:29985"/>
        <dbReference type="ChEBI" id="CHEBI:57766"/>
        <dbReference type="ChEBI" id="CHEBI:57980"/>
        <dbReference type="EC" id="2.6.1.9"/>
    </reaction>
</comment>
<evidence type="ECO:0000256" key="2">
    <source>
        <dbReference type="ARBA" id="ARBA00005011"/>
    </source>
</evidence>
<dbReference type="GO" id="GO:0004400">
    <property type="term" value="F:histidinol-phosphate transaminase activity"/>
    <property type="evidence" value="ECO:0007669"/>
    <property type="project" value="UniProtKB-UniRule"/>
</dbReference>
<dbReference type="InterPro" id="IPR050106">
    <property type="entry name" value="HistidinolP_aminotransfase"/>
</dbReference>
<evidence type="ECO:0000256" key="8">
    <source>
        <dbReference type="ARBA" id="ARBA00047481"/>
    </source>
</evidence>
<comment type="pathway">
    <text evidence="2 9">Amino-acid biosynthesis; L-histidine biosynthesis; L-histidine from 5-phospho-alpha-D-ribose 1-diphosphate: step 7/9.</text>
</comment>
<evidence type="ECO:0000256" key="9">
    <source>
        <dbReference type="HAMAP-Rule" id="MF_01023"/>
    </source>
</evidence>
<dbReference type="RefSeq" id="WP_067676502.1">
    <property type="nucleotide sequence ID" value="NZ_CP016591.1"/>
</dbReference>
<dbReference type="InterPro" id="IPR015424">
    <property type="entry name" value="PyrdxlP-dep_Trfase"/>
</dbReference>
<gene>
    <name evidence="11" type="primary">hisC2</name>
    <name evidence="9" type="synonym">hisC</name>
    <name evidence="11" type="ORF">A6F68_00751</name>
</gene>
<dbReference type="HAMAP" id="MF_01023">
    <property type="entry name" value="HisC_aminotrans_2"/>
    <property type="match status" value="1"/>
</dbReference>
<keyword evidence="7 9" id="KW-0663">Pyridoxal phosphate</keyword>
<keyword evidence="9" id="KW-0028">Amino-acid biosynthesis</keyword>
<dbReference type="SUPFAM" id="SSF53383">
    <property type="entry name" value="PLP-dependent transferases"/>
    <property type="match status" value="1"/>
</dbReference>
<comment type="cofactor">
    <cofactor evidence="1 9">
        <name>pyridoxal 5'-phosphate</name>
        <dbReference type="ChEBI" id="CHEBI:597326"/>
    </cofactor>
</comment>
<dbReference type="Gene3D" id="3.40.640.10">
    <property type="entry name" value="Type I PLP-dependent aspartate aminotransferase-like (Major domain)"/>
    <property type="match status" value="1"/>
</dbReference>
<accession>A0A1B2AAU4</accession>
<evidence type="ECO:0000256" key="6">
    <source>
        <dbReference type="ARBA" id="ARBA00022679"/>
    </source>
</evidence>
<dbReference type="PATRIC" id="fig|692370.5.peg.766"/>
<dbReference type="CDD" id="cd00609">
    <property type="entry name" value="AAT_like"/>
    <property type="match status" value="1"/>
</dbReference>
<organism evidence="11 12">
    <name type="scientific">Tsuneonella dongtanensis</name>
    <dbReference type="NCBI Taxonomy" id="692370"/>
    <lineage>
        <taxon>Bacteria</taxon>
        <taxon>Pseudomonadati</taxon>
        <taxon>Pseudomonadota</taxon>
        <taxon>Alphaproteobacteria</taxon>
        <taxon>Sphingomonadales</taxon>
        <taxon>Erythrobacteraceae</taxon>
        <taxon>Tsuneonella</taxon>
    </lineage>
</organism>
<comment type="subunit">
    <text evidence="4 9">Homodimer.</text>
</comment>
<dbReference type="Gene3D" id="3.90.1150.10">
    <property type="entry name" value="Aspartate Aminotransferase, domain 1"/>
    <property type="match status" value="1"/>
</dbReference>
<evidence type="ECO:0000313" key="12">
    <source>
        <dbReference type="Proteomes" id="UP000092932"/>
    </source>
</evidence>
<dbReference type="Proteomes" id="UP000092932">
    <property type="component" value="Chromosome"/>
</dbReference>
<dbReference type="InterPro" id="IPR015422">
    <property type="entry name" value="PyrdxlP-dep_Trfase_small"/>
</dbReference>
<dbReference type="EC" id="2.6.1.9" evidence="9"/>
<dbReference type="GO" id="GO:0000105">
    <property type="term" value="P:L-histidine biosynthetic process"/>
    <property type="evidence" value="ECO:0007669"/>
    <property type="project" value="UniProtKB-UniRule"/>
</dbReference>
<evidence type="ECO:0000256" key="1">
    <source>
        <dbReference type="ARBA" id="ARBA00001933"/>
    </source>
</evidence>
<comment type="similarity">
    <text evidence="3 9">Belongs to the class-II pyridoxal-phosphate-dependent aminotransferase family. Histidinol-phosphate aminotransferase subfamily.</text>
</comment>
<protein>
    <recommendedName>
        <fullName evidence="9">Histidinol-phosphate aminotransferase</fullName>
        <ecNumber evidence="9">2.6.1.9</ecNumber>
    </recommendedName>
    <alternativeName>
        <fullName evidence="9">Imidazole acetol-phosphate transaminase</fullName>
    </alternativeName>
</protein>
<reference evidence="11 12" key="1">
    <citation type="submission" date="2016-07" db="EMBL/GenBank/DDBJ databases">
        <title>Complete genome sequence of Altererythrobacter dongtanensis KCTC 22672, a type strain with esterase isolated from tidal flat.</title>
        <authorList>
            <person name="Cheng H."/>
            <person name="Wu Y.-H."/>
            <person name="Zhou P."/>
            <person name="Huo Y.-Y."/>
            <person name="Wang C.-S."/>
            <person name="Xu X.-W."/>
        </authorList>
    </citation>
    <scope>NUCLEOTIDE SEQUENCE [LARGE SCALE GENOMIC DNA]</scope>
    <source>
        <strain evidence="11 12">KCTC 22672</strain>
    </source>
</reference>
<sequence>MASRPTLKPWIEGIHAYVPGKSAGADGKPLVKLSANENPLGTSSAALAARAEAAGPSAYPDPDSTALRRAIGAKFGIDPALIVCGTGSDELLQIAANAFAGPGDEVLFPRYSFIVYDIAARRCGATPVEAPDADYGCDVDALLSAVTPSTRVVYLANPNNPTGSYLDAAEVARLHAGLPDDVLFVLDQAYAEYLAPGEDDGGLALSATRANVLVTRTFSKIHGLAGERIGWATGAPHLVDALNRIRGPFNVTVSGQAAAVAALEDDAFVERSRTENATNRARLVEALSGLSNHGIRPLPSEGNFVLVLFEGALTAKAALDALAQAGYAVRHLPGQGLGHGLRITIGTAAQVDAVASAIRGAAERAG</sequence>
<feature type="modified residue" description="N6-(pyridoxal phosphate)lysine" evidence="9">
    <location>
        <position position="220"/>
    </location>
</feature>
<dbReference type="InterPro" id="IPR015421">
    <property type="entry name" value="PyrdxlP-dep_Trfase_major"/>
</dbReference>
<dbReference type="UniPathway" id="UPA00031">
    <property type="reaction ID" value="UER00012"/>
</dbReference>
<keyword evidence="12" id="KW-1185">Reference proteome</keyword>
<keyword evidence="6 9" id="KW-0808">Transferase</keyword>
<evidence type="ECO:0000259" key="10">
    <source>
        <dbReference type="Pfam" id="PF00155"/>
    </source>
</evidence>
<dbReference type="GO" id="GO:0030170">
    <property type="term" value="F:pyridoxal phosphate binding"/>
    <property type="evidence" value="ECO:0007669"/>
    <property type="project" value="InterPro"/>
</dbReference>
<proteinExistence type="inferred from homology"/>
<feature type="domain" description="Aminotransferase class I/classII large" evidence="10">
    <location>
        <begin position="29"/>
        <end position="358"/>
    </location>
</feature>
<evidence type="ECO:0000256" key="4">
    <source>
        <dbReference type="ARBA" id="ARBA00011738"/>
    </source>
</evidence>
<dbReference type="OrthoDB" id="9809616at2"/>
<keyword evidence="9" id="KW-0368">Histidine biosynthesis</keyword>
<dbReference type="STRING" id="692370.A6F68_00751"/>
<dbReference type="InterPro" id="IPR004839">
    <property type="entry name" value="Aminotransferase_I/II_large"/>
</dbReference>